<keyword evidence="9" id="KW-0067">ATP-binding</keyword>
<dbReference type="SUPFAM" id="SSF55052">
    <property type="entry name" value="CheY-binding domain of CheA"/>
    <property type="match status" value="1"/>
</dbReference>
<dbReference type="InterPro" id="IPR004105">
    <property type="entry name" value="CheA-like_dim"/>
</dbReference>
<accession>A0A4Z0D3G4</accession>
<keyword evidence="17" id="KW-1185">Reference proteome</keyword>
<dbReference type="InterPro" id="IPR004358">
    <property type="entry name" value="Sig_transdc_His_kin-like_C"/>
</dbReference>
<keyword evidence="6" id="KW-0808">Transferase</keyword>
<dbReference type="Gene3D" id="3.30.70.1110">
    <property type="entry name" value="Histidine kinase CheA-like, P2 response regulator-binding domain"/>
    <property type="match status" value="1"/>
</dbReference>
<feature type="domain" description="Histidine kinase" evidence="13">
    <location>
        <begin position="278"/>
        <end position="524"/>
    </location>
</feature>
<evidence type="ECO:0000256" key="6">
    <source>
        <dbReference type="ARBA" id="ARBA00022679"/>
    </source>
</evidence>
<feature type="region of interest" description="Disordered" evidence="12">
    <location>
        <begin position="251"/>
        <end position="275"/>
    </location>
</feature>
<dbReference type="SUPFAM" id="SSF55874">
    <property type="entry name" value="ATPase domain of HSP90 chaperone/DNA topoisomerase II/histidine kinase"/>
    <property type="match status" value="1"/>
</dbReference>
<dbReference type="PANTHER" id="PTHR43395:SF1">
    <property type="entry name" value="CHEMOTAXIS PROTEIN CHEA"/>
    <property type="match status" value="1"/>
</dbReference>
<evidence type="ECO:0000256" key="1">
    <source>
        <dbReference type="ARBA" id="ARBA00000085"/>
    </source>
</evidence>
<dbReference type="InterPro" id="IPR035891">
    <property type="entry name" value="CheY-binding_CheA"/>
</dbReference>
<dbReference type="GO" id="GO:0005737">
    <property type="term" value="C:cytoplasm"/>
    <property type="evidence" value="ECO:0007669"/>
    <property type="project" value="InterPro"/>
</dbReference>
<feature type="domain" description="CheW-like" evidence="14">
    <location>
        <begin position="526"/>
        <end position="654"/>
    </location>
</feature>
<dbReference type="CDD" id="cd00088">
    <property type="entry name" value="HPT"/>
    <property type="match status" value="1"/>
</dbReference>
<dbReference type="InterPro" id="IPR003594">
    <property type="entry name" value="HATPase_dom"/>
</dbReference>
<dbReference type="InterPro" id="IPR008207">
    <property type="entry name" value="Sig_transdc_His_kin_Hpt_dom"/>
</dbReference>
<dbReference type="InterPro" id="IPR036641">
    <property type="entry name" value="HPT_dom_sf"/>
</dbReference>
<dbReference type="SUPFAM" id="SSF50341">
    <property type="entry name" value="CheW-like"/>
    <property type="match status" value="1"/>
</dbReference>
<dbReference type="Pfam" id="PF02518">
    <property type="entry name" value="HATPase_c"/>
    <property type="match status" value="1"/>
</dbReference>
<evidence type="ECO:0000256" key="5">
    <source>
        <dbReference type="ARBA" id="ARBA00022553"/>
    </source>
</evidence>
<reference evidence="16 17" key="1">
    <citation type="submission" date="2019-03" db="EMBL/GenBank/DDBJ databases">
        <title>Draft genome sequence data and analysis of a Fermenting Bacterium, Soehngenia longevitae strain 1933PT, isolated from petroleum reservoir in Azerbaijan.</title>
        <authorList>
            <person name="Grouzdev D.S."/>
            <person name="Bidzhieva S.K."/>
            <person name="Sokolova D.S."/>
            <person name="Tourova T.P."/>
            <person name="Poltaraus A.B."/>
            <person name="Nazina T.N."/>
        </authorList>
    </citation>
    <scope>NUCLEOTIDE SEQUENCE [LARGE SCALE GENOMIC DNA]</scope>
    <source>
        <strain evidence="16 17">1933P</strain>
    </source>
</reference>
<dbReference type="InterPro" id="IPR002545">
    <property type="entry name" value="CheW-lke_dom"/>
</dbReference>
<keyword evidence="8" id="KW-0418">Kinase</keyword>
<evidence type="ECO:0000256" key="10">
    <source>
        <dbReference type="ARBA" id="ARBA00023012"/>
    </source>
</evidence>
<evidence type="ECO:0000259" key="15">
    <source>
        <dbReference type="PROSITE" id="PS50894"/>
    </source>
</evidence>
<evidence type="ECO:0000256" key="11">
    <source>
        <dbReference type="PROSITE-ProRule" id="PRU00110"/>
    </source>
</evidence>
<evidence type="ECO:0000256" key="4">
    <source>
        <dbReference type="ARBA" id="ARBA00022500"/>
    </source>
</evidence>
<dbReference type="PANTHER" id="PTHR43395">
    <property type="entry name" value="SENSOR HISTIDINE KINASE CHEA"/>
    <property type="match status" value="1"/>
</dbReference>
<organism evidence="16 17">
    <name type="scientific">Soehngenia longivitae</name>
    <dbReference type="NCBI Taxonomy" id="2562294"/>
    <lineage>
        <taxon>Bacteria</taxon>
        <taxon>Bacillati</taxon>
        <taxon>Bacillota</taxon>
        <taxon>Tissierellia</taxon>
        <taxon>Tissierellales</taxon>
        <taxon>Tissierellaceae</taxon>
        <taxon>Soehngenia</taxon>
    </lineage>
</organism>
<dbReference type="InterPro" id="IPR010808">
    <property type="entry name" value="CheA_P2-bd"/>
</dbReference>
<evidence type="ECO:0000256" key="2">
    <source>
        <dbReference type="ARBA" id="ARBA00012438"/>
    </source>
</evidence>
<dbReference type="CDD" id="cd00731">
    <property type="entry name" value="CheA_reg"/>
    <property type="match status" value="1"/>
</dbReference>
<dbReference type="InterPro" id="IPR037006">
    <property type="entry name" value="CheA-like_homodim_sf"/>
</dbReference>
<dbReference type="InterPro" id="IPR051315">
    <property type="entry name" value="Bact_Chemotaxis_CheA"/>
</dbReference>
<dbReference type="SUPFAM" id="SSF47384">
    <property type="entry name" value="Homodimeric domain of signal transducing histidine kinase"/>
    <property type="match status" value="1"/>
</dbReference>
<dbReference type="InterPro" id="IPR005467">
    <property type="entry name" value="His_kinase_dom"/>
</dbReference>
<name>A0A4Z0D3G4_9FIRM</name>
<dbReference type="EC" id="2.7.13.3" evidence="2"/>
<dbReference type="Gene3D" id="1.20.120.160">
    <property type="entry name" value="HPT domain"/>
    <property type="match status" value="1"/>
</dbReference>
<feature type="compositionally biased region" description="Basic and acidic residues" evidence="12">
    <location>
        <begin position="251"/>
        <end position="271"/>
    </location>
</feature>
<dbReference type="Pfam" id="PF07194">
    <property type="entry name" value="P2"/>
    <property type="match status" value="1"/>
</dbReference>
<dbReference type="AlphaFoldDB" id="A0A4Z0D3G4"/>
<keyword evidence="5 11" id="KW-0597">Phosphoprotein</keyword>
<dbReference type="PROSITE" id="PS50851">
    <property type="entry name" value="CHEW"/>
    <property type="match status" value="1"/>
</dbReference>
<dbReference type="Pfam" id="PF01584">
    <property type="entry name" value="CheW"/>
    <property type="match status" value="1"/>
</dbReference>
<dbReference type="Gene3D" id="2.30.30.40">
    <property type="entry name" value="SH3 Domains"/>
    <property type="match status" value="1"/>
</dbReference>
<dbReference type="FunFam" id="3.30.565.10:FF:000016">
    <property type="entry name" value="Chemotaxis protein CheA, putative"/>
    <property type="match status" value="1"/>
</dbReference>
<dbReference type="OrthoDB" id="9803176at2"/>
<evidence type="ECO:0000256" key="7">
    <source>
        <dbReference type="ARBA" id="ARBA00022741"/>
    </source>
</evidence>
<evidence type="ECO:0000313" key="16">
    <source>
        <dbReference type="EMBL" id="TFZ39898.1"/>
    </source>
</evidence>
<dbReference type="GO" id="GO:0005524">
    <property type="term" value="F:ATP binding"/>
    <property type="evidence" value="ECO:0007669"/>
    <property type="project" value="UniProtKB-KW"/>
</dbReference>
<evidence type="ECO:0000256" key="3">
    <source>
        <dbReference type="ARBA" id="ARBA00021495"/>
    </source>
</evidence>
<dbReference type="Gene3D" id="3.30.565.10">
    <property type="entry name" value="Histidine kinase-like ATPase, C-terminal domain"/>
    <property type="match status" value="1"/>
</dbReference>
<dbReference type="GO" id="GO:0000155">
    <property type="term" value="F:phosphorelay sensor kinase activity"/>
    <property type="evidence" value="ECO:0007669"/>
    <property type="project" value="InterPro"/>
</dbReference>
<dbReference type="CDD" id="cd16916">
    <property type="entry name" value="HATPase_CheA-like"/>
    <property type="match status" value="1"/>
</dbReference>
<dbReference type="RefSeq" id="WP_135271214.1">
    <property type="nucleotide sequence ID" value="NZ_SRIB01000008.1"/>
</dbReference>
<dbReference type="InterPro" id="IPR037052">
    <property type="entry name" value="CheA-like_P2_sf"/>
</dbReference>
<dbReference type="InterPro" id="IPR036097">
    <property type="entry name" value="HisK_dim/P_sf"/>
</dbReference>
<dbReference type="InterPro" id="IPR036890">
    <property type="entry name" value="HATPase_C_sf"/>
</dbReference>
<sequence length="654" mass="74146">MDDNSKYKELFFEETEEYLQLLNDNMLRIEQNINDISSLEEMFRAAHTLKGMAATMGYKSMTDLTHRMESLLGLLKSGESFEENNIINLIFRCLDKLTEIVEDLRNDKDDTYVDDLIEELEQIINRDNQKKVTKKERELEEFILSDTDENVIKSAYEKGYNAFVIDISVDDGCLLKGPRAYLVINNLEKTGDVIYTHPDAQSLENGEYDKTFRLILLTKENIEEIRSKIENISEIENVEIVEIQPNYSSETNKDAKIEKSHNKKENNRAETKLTSSNNLNQSIRVDIQKLDSFMNLVSELVIYRTRLEDVSKRTDISDIDEPLSHVARITSELQDLVLKIRMQPVSVVFNRFPRMVRDLSKELNKKINLVIEGEETELDRTVVSELSEPLIHLIRNAADHGIEAVDKRKALKKPEEGIIKLNAYQEGNRVIIVVSDDGGGINIEAIKETAKKRGISTENLTDEDLLQLIFDQGFSTAKEITDVSGRGVGMDVVKQKISSLGGSIEVISEINKGTSFIIKLPLTLSIIQALLVKIGGETFAIPLGIIEKVIKIEEKDILESQLSELYMYREKAVPVVRVNQKLGLNESKENEHLILTLLGDQYYGLVVDELIGQQEIVIKKLNGILGKMKEYLGATILGNGEITLILDVGSICMR</sequence>
<dbReference type="Pfam" id="PF01627">
    <property type="entry name" value="Hpt"/>
    <property type="match status" value="1"/>
</dbReference>
<dbReference type="SMART" id="SM00260">
    <property type="entry name" value="CheW"/>
    <property type="match status" value="1"/>
</dbReference>
<dbReference type="SMART" id="SM00387">
    <property type="entry name" value="HATPase_c"/>
    <property type="match status" value="1"/>
</dbReference>
<dbReference type="SUPFAM" id="SSF47226">
    <property type="entry name" value="Histidine-containing phosphotransfer domain, HPT domain"/>
    <property type="match status" value="1"/>
</dbReference>
<evidence type="ECO:0000259" key="14">
    <source>
        <dbReference type="PROSITE" id="PS50851"/>
    </source>
</evidence>
<keyword evidence="7" id="KW-0547">Nucleotide-binding</keyword>
<dbReference type="SMART" id="SM01231">
    <property type="entry name" value="H-kinase_dim"/>
    <property type="match status" value="1"/>
</dbReference>
<evidence type="ECO:0000259" key="13">
    <source>
        <dbReference type="PROSITE" id="PS50109"/>
    </source>
</evidence>
<comment type="caution">
    <text evidence="16">The sequence shown here is derived from an EMBL/GenBank/DDBJ whole genome shotgun (WGS) entry which is preliminary data.</text>
</comment>
<dbReference type="InterPro" id="IPR036061">
    <property type="entry name" value="CheW-like_dom_sf"/>
</dbReference>
<dbReference type="PRINTS" id="PR00344">
    <property type="entry name" value="BCTRLSENSOR"/>
</dbReference>
<proteinExistence type="predicted"/>
<evidence type="ECO:0000256" key="8">
    <source>
        <dbReference type="ARBA" id="ARBA00022777"/>
    </source>
</evidence>
<evidence type="ECO:0000313" key="17">
    <source>
        <dbReference type="Proteomes" id="UP000298381"/>
    </source>
</evidence>
<dbReference type="Pfam" id="PF02895">
    <property type="entry name" value="H-kinase_dim"/>
    <property type="match status" value="1"/>
</dbReference>
<dbReference type="SMART" id="SM00073">
    <property type="entry name" value="HPT"/>
    <property type="match status" value="1"/>
</dbReference>
<dbReference type="PROSITE" id="PS50109">
    <property type="entry name" value="HIS_KIN"/>
    <property type="match status" value="1"/>
</dbReference>
<dbReference type="Proteomes" id="UP000298381">
    <property type="component" value="Unassembled WGS sequence"/>
</dbReference>
<keyword evidence="10" id="KW-0902">Two-component regulatory system</keyword>
<comment type="catalytic activity">
    <reaction evidence="1">
        <text>ATP + protein L-histidine = ADP + protein N-phospho-L-histidine.</text>
        <dbReference type="EC" id="2.7.13.3"/>
    </reaction>
</comment>
<feature type="domain" description="HPt" evidence="15">
    <location>
        <begin position="1"/>
        <end position="104"/>
    </location>
</feature>
<dbReference type="GO" id="GO:0006935">
    <property type="term" value="P:chemotaxis"/>
    <property type="evidence" value="ECO:0007669"/>
    <property type="project" value="UniProtKB-KW"/>
</dbReference>
<keyword evidence="4" id="KW-0145">Chemotaxis</keyword>
<evidence type="ECO:0000256" key="12">
    <source>
        <dbReference type="SAM" id="MobiDB-lite"/>
    </source>
</evidence>
<evidence type="ECO:0000256" key="9">
    <source>
        <dbReference type="ARBA" id="ARBA00022840"/>
    </source>
</evidence>
<dbReference type="PROSITE" id="PS50894">
    <property type="entry name" value="HPT"/>
    <property type="match status" value="1"/>
</dbReference>
<feature type="modified residue" description="Phosphohistidine" evidence="11">
    <location>
        <position position="47"/>
    </location>
</feature>
<protein>
    <recommendedName>
        <fullName evidence="3">Chemotaxis protein CheA</fullName>
        <ecNumber evidence="2">2.7.13.3</ecNumber>
    </recommendedName>
</protein>
<dbReference type="EMBL" id="SRIB01000008">
    <property type="protein sequence ID" value="TFZ39898.1"/>
    <property type="molecule type" value="Genomic_DNA"/>
</dbReference>
<gene>
    <name evidence="16" type="ORF">E4100_06450</name>
</gene>
<dbReference type="Gene3D" id="1.10.287.560">
    <property type="entry name" value="Histidine kinase CheA-like, homodimeric domain"/>
    <property type="match status" value="1"/>
</dbReference>